<dbReference type="InterPro" id="IPR038729">
    <property type="entry name" value="Rad50/SbcC_AAA"/>
</dbReference>
<sequence length="518" mass="60413">MNKSQTSFENLNKNISQQKVNSIYFNNLKNLRDFEIYFYNKHLTAIMGPNGCGKSTIIHALACCYQPLSTSKSENNKFGRFFPPTTHSIWNGSDFTLTHSFRVKQEEYKKIKTRYHKATRRWWPIYTRRPARYVSFIGIETCVPQIEKENQESLISYSTKPLHDDCSKKTKEQASIILNRNYNQYNRHVFKKKEYIGVGYQTIEYSSLSMGAGEQRLFIILQEIIKAPNYALILIDELDLLLHDDALKKLLKFLIDTARQKNLQIIFTTHSQGIIEISEELDDLEIKHICQTETKTLGFSGTKSDAIYRLTGKQERPLEIFVEDDLAKTIVKTISAQLGMSKYVSIKEYGAAINCFTVLAGLLLNQDKNLNKKNMLFVLDGDVYRTQEEKQERLKKFLIGDDPKIQNMREEAVNYIVQFTLEENCKPEKFLHEIILSLSVQFNQEDQEDQEIIKAAKDIIVRDNSHKYIDDLIERMDYIKAVGLQKIIDLVSQSDQWEVFIQEIKKWLESKKENILEN</sequence>
<evidence type="ECO:0000313" key="2">
    <source>
        <dbReference type="EMBL" id="ACK73411.1"/>
    </source>
</evidence>
<feature type="domain" description="AAA+ ATPase" evidence="1">
    <location>
        <begin position="40"/>
        <end position="290"/>
    </location>
</feature>
<dbReference type="OrthoDB" id="9784297at2"/>
<protein>
    <submittedName>
        <fullName evidence="2">AAA ATPase</fullName>
    </submittedName>
</protein>
<dbReference type="SUPFAM" id="SSF52540">
    <property type="entry name" value="P-loop containing nucleoside triphosphate hydrolases"/>
    <property type="match status" value="1"/>
</dbReference>
<dbReference type="STRING" id="65393.PCC7424_5059"/>
<evidence type="ECO:0000313" key="3">
    <source>
        <dbReference type="Proteomes" id="UP000002384"/>
    </source>
</evidence>
<dbReference type="GO" id="GO:0005524">
    <property type="term" value="F:ATP binding"/>
    <property type="evidence" value="ECO:0007669"/>
    <property type="project" value="InterPro"/>
</dbReference>
<evidence type="ECO:0000259" key="1">
    <source>
        <dbReference type="SMART" id="SM00382"/>
    </source>
</evidence>
<dbReference type="Pfam" id="PF13476">
    <property type="entry name" value="AAA_23"/>
    <property type="match status" value="1"/>
</dbReference>
<proteinExistence type="predicted"/>
<dbReference type="PANTHER" id="PTHR43581:SF4">
    <property type="entry name" value="ATP_GTP PHOSPHATASE"/>
    <property type="match status" value="1"/>
</dbReference>
<gene>
    <name evidence="2" type="ordered locus">PCC7424_5059</name>
</gene>
<dbReference type="Gene3D" id="3.40.50.300">
    <property type="entry name" value="P-loop containing nucleotide triphosphate hydrolases"/>
    <property type="match status" value="1"/>
</dbReference>
<dbReference type="InterPro" id="IPR003593">
    <property type="entry name" value="AAA+_ATPase"/>
</dbReference>
<dbReference type="Proteomes" id="UP000002384">
    <property type="component" value="Chromosome"/>
</dbReference>
<name>B7KFT6_GLOC7</name>
<dbReference type="RefSeq" id="WP_015956991.1">
    <property type="nucleotide sequence ID" value="NC_011729.1"/>
</dbReference>
<organism evidence="2 3">
    <name type="scientific">Gloeothece citriformis (strain PCC 7424)</name>
    <name type="common">Cyanothece sp. (strain PCC 7424)</name>
    <dbReference type="NCBI Taxonomy" id="65393"/>
    <lineage>
        <taxon>Bacteria</taxon>
        <taxon>Bacillati</taxon>
        <taxon>Cyanobacteriota</taxon>
        <taxon>Cyanophyceae</taxon>
        <taxon>Oscillatoriophycideae</taxon>
        <taxon>Chroococcales</taxon>
        <taxon>Aphanothecaceae</taxon>
        <taxon>Gloeothece</taxon>
        <taxon>Gloeothece citriformis</taxon>
    </lineage>
</organism>
<dbReference type="SMART" id="SM00382">
    <property type="entry name" value="AAA"/>
    <property type="match status" value="1"/>
</dbReference>
<keyword evidence="3" id="KW-1185">Reference proteome</keyword>
<dbReference type="CDD" id="cd00267">
    <property type="entry name" value="ABC_ATPase"/>
    <property type="match status" value="1"/>
</dbReference>
<dbReference type="eggNOG" id="COG1106">
    <property type="taxonomic scope" value="Bacteria"/>
</dbReference>
<dbReference type="InterPro" id="IPR027417">
    <property type="entry name" value="P-loop_NTPase"/>
</dbReference>
<dbReference type="InterPro" id="IPR051396">
    <property type="entry name" value="Bact_Antivir_Def_Nuclease"/>
</dbReference>
<dbReference type="PANTHER" id="PTHR43581">
    <property type="entry name" value="ATP/GTP PHOSPHATASE"/>
    <property type="match status" value="1"/>
</dbReference>
<dbReference type="GO" id="GO:0016887">
    <property type="term" value="F:ATP hydrolysis activity"/>
    <property type="evidence" value="ECO:0007669"/>
    <property type="project" value="InterPro"/>
</dbReference>
<dbReference type="HOGENOM" id="CLU_525554_0_0_3"/>
<reference evidence="3" key="1">
    <citation type="journal article" date="2011" name="MBio">
        <title>Novel metabolic attributes of the genus Cyanothece, comprising a group of unicellular nitrogen-fixing Cyanobacteria.</title>
        <authorList>
            <person name="Bandyopadhyay A."/>
            <person name="Elvitigala T."/>
            <person name="Welsh E."/>
            <person name="Stockel J."/>
            <person name="Liberton M."/>
            <person name="Min H."/>
            <person name="Sherman L.A."/>
            <person name="Pakrasi H.B."/>
        </authorList>
    </citation>
    <scope>NUCLEOTIDE SEQUENCE [LARGE SCALE GENOMIC DNA]</scope>
    <source>
        <strain evidence="3">PCC 7424</strain>
    </source>
</reference>
<accession>B7KFT6</accession>
<dbReference type="EMBL" id="CP001291">
    <property type="protein sequence ID" value="ACK73411.1"/>
    <property type="molecule type" value="Genomic_DNA"/>
</dbReference>
<dbReference type="KEGG" id="cyc:PCC7424_5059"/>
<dbReference type="AlphaFoldDB" id="B7KFT6"/>